<dbReference type="InterPro" id="IPR010982">
    <property type="entry name" value="Lambda_DNA-bd_dom_sf"/>
</dbReference>
<gene>
    <name evidence="3" type="ORF">ACFQ3L_08385</name>
</gene>
<evidence type="ECO:0000313" key="4">
    <source>
        <dbReference type="Proteomes" id="UP001597249"/>
    </source>
</evidence>
<name>A0ABW4BC37_9LACO</name>
<evidence type="ECO:0000313" key="3">
    <source>
        <dbReference type="EMBL" id="MFD1393578.1"/>
    </source>
</evidence>
<dbReference type="SMART" id="SM00530">
    <property type="entry name" value="HTH_XRE"/>
    <property type="match status" value="2"/>
</dbReference>
<dbReference type="InterPro" id="IPR001387">
    <property type="entry name" value="Cro/C1-type_HTH"/>
</dbReference>
<protein>
    <submittedName>
        <fullName evidence="3">Helix-turn-helix domain-containing protein</fullName>
    </submittedName>
</protein>
<reference evidence="4" key="1">
    <citation type="journal article" date="2019" name="Int. J. Syst. Evol. Microbiol.">
        <title>The Global Catalogue of Microorganisms (GCM) 10K type strain sequencing project: providing services to taxonomists for standard genome sequencing and annotation.</title>
        <authorList>
            <consortium name="The Broad Institute Genomics Platform"/>
            <consortium name="The Broad Institute Genome Sequencing Center for Infectious Disease"/>
            <person name="Wu L."/>
            <person name="Ma J."/>
        </authorList>
    </citation>
    <scope>NUCLEOTIDE SEQUENCE [LARGE SCALE GENOMIC DNA]</scope>
    <source>
        <strain evidence="4">CCM 8911</strain>
    </source>
</reference>
<evidence type="ECO:0000259" key="2">
    <source>
        <dbReference type="PROSITE" id="PS50943"/>
    </source>
</evidence>
<feature type="region of interest" description="Disordered" evidence="1">
    <location>
        <begin position="288"/>
        <end position="324"/>
    </location>
</feature>
<dbReference type="Proteomes" id="UP001597249">
    <property type="component" value="Unassembled WGS sequence"/>
</dbReference>
<proteinExistence type="predicted"/>
<dbReference type="Pfam" id="PF13560">
    <property type="entry name" value="HTH_31"/>
    <property type="match status" value="1"/>
</dbReference>
<evidence type="ECO:0000256" key="1">
    <source>
        <dbReference type="SAM" id="MobiDB-lite"/>
    </source>
</evidence>
<keyword evidence="4" id="KW-1185">Reference proteome</keyword>
<feature type="compositionally biased region" description="Low complexity" evidence="1">
    <location>
        <begin position="297"/>
        <end position="322"/>
    </location>
</feature>
<feature type="domain" description="HTH cro/C1-type" evidence="2">
    <location>
        <begin position="33"/>
        <end position="67"/>
    </location>
</feature>
<dbReference type="PROSITE" id="PS50943">
    <property type="entry name" value="HTH_CROC1"/>
    <property type="match status" value="1"/>
</dbReference>
<dbReference type="EMBL" id="JBHTMO010000025">
    <property type="protein sequence ID" value="MFD1393578.1"/>
    <property type="molecule type" value="Genomic_DNA"/>
</dbReference>
<organism evidence="3 4">
    <name type="scientific">Lacticaseibacillus jixianensis</name>
    <dbReference type="NCBI Taxonomy" id="2486012"/>
    <lineage>
        <taxon>Bacteria</taxon>
        <taxon>Bacillati</taxon>
        <taxon>Bacillota</taxon>
        <taxon>Bacilli</taxon>
        <taxon>Lactobacillales</taxon>
        <taxon>Lactobacillaceae</taxon>
        <taxon>Lacticaseibacillus</taxon>
    </lineage>
</organism>
<comment type="caution">
    <text evidence="3">The sequence shown here is derived from an EMBL/GenBank/DDBJ whole genome shotgun (WGS) entry which is preliminary data.</text>
</comment>
<dbReference type="Gene3D" id="1.10.260.40">
    <property type="entry name" value="lambda repressor-like DNA-binding domains"/>
    <property type="match status" value="1"/>
</dbReference>
<dbReference type="SUPFAM" id="SSF47413">
    <property type="entry name" value="lambda repressor-like DNA-binding domains"/>
    <property type="match status" value="1"/>
</dbReference>
<dbReference type="RefSeq" id="WP_125586270.1">
    <property type="nucleotide sequence ID" value="NZ_JBHTMO010000025.1"/>
</dbReference>
<sequence>MEIQQRQREIGAFFRDYRLRAGVSLREAAGPVMSAAKLSRFERGATNISADTALALMHRLGMQLSEFVRLAAESAYALPTNSAAIWLQDWPRVRRANAAYVAAHAGDPQTWLQDIVALLVKTQAEPLGSAMQLSVQEERRLSAFLAYPHHWRRVEMSLIEACAPLASSEFRQECWARLALAFGATDHQVERLAIRQALLTAAVKFGEWAAFEAGLPELVKVLDTPALRPLLNDRVTAAALLKQIGRWHAAGQPATWPAIDDLLAAVNAVAAPGFAQSLQALWDCAQQPRPAHHHRAPGQAAAAKSANAPTTAPTAAAAEPTAQPFSGPAMAALRERRQVTLRDASIAWAPSTQLRFERGETQLGIARLDLLKDFLLSSWRDLISGHYNFHVNLVAHYRSQVGAYYHAGKLTEESAHALADEFAARASDLAEPVRNLQRFEVLAYAYTGVAAPLPPADLAAIQDLLKKAPGWNGDLCLLFADVAKALPAAFDYHLWRSLYVLDQAPKLQVANPFNVDFTVAVSIAHAGDAALARAMQSDLAVLAAWPLLQCPNDWSLSAHLASLVCQWVQTPTAEAKAAIERHVQAMVTLGYTALAADAQESLAAVVK</sequence>
<dbReference type="CDD" id="cd00093">
    <property type="entry name" value="HTH_XRE"/>
    <property type="match status" value="1"/>
</dbReference>
<accession>A0ABW4BC37</accession>